<organism evidence="1 2">
    <name type="scientific">Rhododendron griersonianum</name>
    <dbReference type="NCBI Taxonomy" id="479676"/>
    <lineage>
        <taxon>Eukaryota</taxon>
        <taxon>Viridiplantae</taxon>
        <taxon>Streptophyta</taxon>
        <taxon>Embryophyta</taxon>
        <taxon>Tracheophyta</taxon>
        <taxon>Spermatophyta</taxon>
        <taxon>Magnoliopsida</taxon>
        <taxon>eudicotyledons</taxon>
        <taxon>Gunneridae</taxon>
        <taxon>Pentapetalae</taxon>
        <taxon>asterids</taxon>
        <taxon>Ericales</taxon>
        <taxon>Ericaceae</taxon>
        <taxon>Ericoideae</taxon>
        <taxon>Rhodoreae</taxon>
        <taxon>Rhododendron</taxon>
    </lineage>
</organism>
<evidence type="ECO:0000313" key="1">
    <source>
        <dbReference type="EMBL" id="KAG5531024.1"/>
    </source>
</evidence>
<dbReference type="Proteomes" id="UP000823749">
    <property type="component" value="Chromosome 9"/>
</dbReference>
<name>A0AAV6IU69_9ERIC</name>
<sequence>MDFKSFMGLVFSTMGGGSILPGVFFKDFCIPGRGNGCFSMCSSRISAADQAEVGDCGFTK</sequence>
<accession>A0AAV6IU69</accession>
<dbReference type="EMBL" id="JACTNZ010000009">
    <property type="protein sequence ID" value="KAG5531024.1"/>
    <property type="molecule type" value="Genomic_DNA"/>
</dbReference>
<dbReference type="AlphaFoldDB" id="A0AAV6IU69"/>
<proteinExistence type="predicted"/>
<comment type="caution">
    <text evidence="1">The sequence shown here is derived from an EMBL/GenBank/DDBJ whole genome shotgun (WGS) entry which is preliminary data.</text>
</comment>
<protein>
    <submittedName>
        <fullName evidence="1">Uncharacterized protein</fullName>
    </submittedName>
</protein>
<keyword evidence="2" id="KW-1185">Reference proteome</keyword>
<reference evidence="1" key="1">
    <citation type="submission" date="2020-08" db="EMBL/GenBank/DDBJ databases">
        <title>Plant Genome Project.</title>
        <authorList>
            <person name="Zhang R.-G."/>
        </authorList>
    </citation>
    <scope>NUCLEOTIDE SEQUENCE</scope>
    <source>
        <strain evidence="1">WSP0</strain>
        <tissue evidence="1">Leaf</tissue>
    </source>
</reference>
<gene>
    <name evidence="1" type="ORF">RHGRI_025844</name>
</gene>
<evidence type="ECO:0000313" key="2">
    <source>
        <dbReference type="Proteomes" id="UP000823749"/>
    </source>
</evidence>